<organism evidence="1 2">
    <name type="scientific">Grus japonensis</name>
    <name type="common">Japanese crane</name>
    <name type="synonym">Red-crowned crane</name>
    <dbReference type="NCBI Taxonomy" id="30415"/>
    <lineage>
        <taxon>Eukaryota</taxon>
        <taxon>Metazoa</taxon>
        <taxon>Chordata</taxon>
        <taxon>Craniata</taxon>
        <taxon>Vertebrata</taxon>
        <taxon>Euteleostomi</taxon>
        <taxon>Archelosauria</taxon>
        <taxon>Archosauria</taxon>
        <taxon>Dinosauria</taxon>
        <taxon>Saurischia</taxon>
        <taxon>Theropoda</taxon>
        <taxon>Coelurosauria</taxon>
        <taxon>Aves</taxon>
        <taxon>Neognathae</taxon>
        <taxon>Neoaves</taxon>
        <taxon>Gruiformes</taxon>
        <taxon>Gruidae</taxon>
        <taxon>Grus</taxon>
    </lineage>
</organism>
<keyword evidence="2" id="KW-1185">Reference proteome</keyword>
<keyword evidence="1" id="KW-0649">Protein kinase inhibitor</keyword>
<proteinExistence type="predicted"/>
<name>A0ABC9W799_GRUJA</name>
<sequence length="197" mass="21803">MNDLDEGIECTVNTFADDTKLGGSADLPEVRTPELDVVLQVGSHESRIEGQNHLPRPAGHASFHAAQDTIGFLGCKCTLPAHVQLFVYQYPYVLLCRAALNPFIFQPVWIPGVALTQVQNLALGLVEPHEVHMGLLLKLVQVPLDGILSLRHVNHTTQLGVICKLAESALNPTVHVTDEDIKQYWSQYRPLRDTTCH</sequence>
<evidence type="ECO:0000313" key="1">
    <source>
        <dbReference type="EMBL" id="GAB0180669.1"/>
    </source>
</evidence>
<reference evidence="1 2" key="1">
    <citation type="submission" date="2024-06" db="EMBL/GenBank/DDBJ databases">
        <title>The draft genome of Grus japonensis, version 3.</title>
        <authorList>
            <person name="Nabeshima K."/>
            <person name="Suzuki S."/>
            <person name="Onuma M."/>
        </authorList>
    </citation>
    <scope>NUCLEOTIDE SEQUENCE [LARGE SCALE GENOMIC DNA]</scope>
    <source>
        <strain evidence="1 2">451A</strain>
    </source>
</reference>
<protein>
    <submittedName>
        <fullName evidence="1">cAMP-dependent protein kinase inhibitor alpha</fullName>
    </submittedName>
</protein>
<accession>A0ABC9W799</accession>
<dbReference type="AlphaFoldDB" id="A0ABC9W799"/>
<comment type="caution">
    <text evidence="1">The sequence shown here is derived from an EMBL/GenBank/DDBJ whole genome shotgun (WGS) entry which is preliminary data.</text>
</comment>
<evidence type="ECO:0000313" key="2">
    <source>
        <dbReference type="Proteomes" id="UP001623348"/>
    </source>
</evidence>
<dbReference type="EMBL" id="BAAFJT010000001">
    <property type="protein sequence ID" value="GAB0180669.1"/>
    <property type="molecule type" value="Genomic_DNA"/>
</dbReference>
<gene>
    <name evidence="1" type="ORF">GRJ2_000532200</name>
</gene>
<dbReference type="Proteomes" id="UP001623348">
    <property type="component" value="Unassembled WGS sequence"/>
</dbReference>
<dbReference type="GO" id="GO:0004860">
    <property type="term" value="F:protein kinase inhibitor activity"/>
    <property type="evidence" value="ECO:0007669"/>
    <property type="project" value="UniProtKB-KW"/>
</dbReference>